<organism evidence="1 2">
    <name type="scientific">Candidatus Magasanikbacteria bacterium CG10_big_fil_rev_8_21_14_0_10_42_10</name>
    <dbReference type="NCBI Taxonomy" id="1974649"/>
    <lineage>
        <taxon>Bacteria</taxon>
        <taxon>Candidatus Magasanikiibacteriota</taxon>
    </lineage>
</organism>
<dbReference type="SUPFAM" id="SSF158446">
    <property type="entry name" value="IVS-encoded protein-like"/>
    <property type="match status" value="1"/>
</dbReference>
<dbReference type="PANTHER" id="PTHR38471">
    <property type="entry name" value="FOUR HELIX BUNDLE PROTEIN"/>
    <property type="match status" value="1"/>
</dbReference>
<sequence length="115" mass="13353">MSSYKDLLVYQRAFQFVSLVYRLVKHFPSEERYGLISQFTGAAVSVIANIAEGQAKPTKKDFLKFLYISSGLLNECECYIDLALELEYISKEQHIYIDEKRREVGYLLSRLIKSL</sequence>
<proteinExistence type="predicted"/>
<dbReference type="Proteomes" id="UP000231530">
    <property type="component" value="Unassembled WGS sequence"/>
</dbReference>
<dbReference type="Pfam" id="PF05635">
    <property type="entry name" value="23S_rRNA_IVP"/>
    <property type="match status" value="1"/>
</dbReference>
<evidence type="ECO:0000313" key="1">
    <source>
        <dbReference type="EMBL" id="PIR76743.1"/>
    </source>
</evidence>
<dbReference type="Gene3D" id="1.20.1440.60">
    <property type="entry name" value="23S rRNA-intervening sequence"/>
    <property type="match status" value="1"/>
</dbReference>
<dbReference type="InterPro" id="IPR036583">
    <property type="entry name" value="23S_rRNA_IVS_sf"/>
</dbReference>
<evidence type="ECO:0000313" key="2">
    <source>
        <dbReference type="Proteomes" id="UP000231530"/>
    </source>
</evidence>
<dbReference type="PANTHER" id="PTHR38471:SF2">
    <property type="entry name" value="FOUR HELIX BUNDLE PROTEIN"/>
    <property type="match status" value="1"/>
</dbReference>
<protein>
    <submittedName>
        <fullName evidence="1">Four helix bundle protein</fullName>
    </submittedName>
</protein>
<dbReference type="EMBL" id="PFBY01000007">
    <property type="protein sequence ID" value="PIR76743.1"/>
    <property type="molecule type" value="Genomic_DNA"/>
</dbReference>
<name>A0A2H0TX67_9BACT</name>
<comment type="caution">
    <text evidence="1">The sequence shown here is derived from an EMBL/GenBank/DDBJ whole genome shotgun (WGS) entry which is preliminary data.</text>
</comment>
<gene>
    <name evidence="1" type="ORF">COU32_00385</name>
</gene>
<dbReference type="NCBIfam" id="TIGR02436">
    <property type="entry name" value="four helix bundle protein"/>
    <property type="match status" value="1"/>
</dbReference>
<reference evidence="2" key="1">
    <citation type="submission" date="2017-09" db="EMBL/GenBank/DDBJ databases">
        <title>Depth-based differentiation of microbial function through sediment-hosted aquifers and enrichment of novel symbionts in the deep terrestrial subsurface.</title>
        <authorList>
            <person name="Probst A.J."/>
            <person name="Ladd B."/>
            <person name="Jarett J.K."/>
            <person name="Geller-Mcgrath D.E."/>
            <person name="Sieber C.M.K."/>
            <person name="Emerson J.B."/>
            <person name="Anantharaman K."/>
            <person name="Thomas B.C."/>
            <person name="Malmstrom R."/>
            <person name="Stieglmeier M."/>
            <person name="Klingl A."/>
            <person name="Woyke T."/>
            <person name="Ryan C.M."/>
            <person name="Banfield J.F."/>
        </authorList>
    </citation>
    <scope>NUCLEOTIDE SEQUENCE [LARGE SCALE GENOMIC DNA]</scope>
</reference>
<dbReference type="CDD" id="cd16377">
    <property type="entry name" value="23S_rRNA_IVP_like"/>
    <property type="match status" value="1"/>
</dbReference>
<accession>A0A2H0TX67</accession>
<dbReference type="AlphaFoldDB" id="A0A2H0TX67"/>
<dbReference type="InterPro" id="IPR012657">
    <property type="entry name" value="23S_rRNA-intervening_sequence"/>
</dbReference>